<dbReference type="NCBIfam" id="TIGR00080">
    <property type="entry name" value="pimt"/>
    <property type="match status" value="1"/>
</dbReference>
<dbReference type="GO" id="GO:0005737">
    <property type="term" value="C:cytoplasm"/>
    <property type="evidence" value="ECO:0007669"/>
    <property type="project" value="UniProtKB-SubCell"/>
</dbReference>
<dbReference type="FunFam" id="3.40.50.150:FF:000010">
    <property type="entry name" value="Protein-L-isoaspartate O-methyltransferase"/>
    <property type="match status" value="1"/>
</dbReference>
<accession>A0A831YTL2</accession>
<evidence type="ECO:0000256" key="3">
    <source>
        <dbReference type="ARBA" id="ARBA00022490"/>
    </source>
</evidence>
<organism evidence="8">
    <name type="scientific">candidate division WWE3 bacterium</name>
    <dbReference type="NCBI Taxonomy" id="2053526"/>
    <lineage>
        <taxon>Bacteria</taxon>
        <taxon>Katanobacteria</taxon>
    </lineage>
</organism>
<comment type="catalytic activity">
    <reaction evidence="7">
        <text>[protein]-L-isoaspartate + S-adenosyl-L-methionine = [protein]-L-isoaspartate alpha-methyl ester + S-adenosyl-L-homocysteine</text>
        <dbReference type="Rhea" id="RHEA:12705"/>
        <dbReference type="Rhea" id="RHEA-COMP:12143"/>
        <dbReference type="Rhea" id="RHEA-COMP:12144"/>
        <dbReference type="ChEBI" id="CHEBI:57856"/>
        <dbReference type="ChEBI" id="CHEBI:59789"/>
        <dbReference type="ChEBI" id="CHEBI:90596"/>
        <dbReference type="ChEBI" id="CHEBI:90598"/>
        <dbReference type="EC" id="2.1.1.77"/>
    </reaction>
</comment>
<dbReference type="PANTHER" id="PTHR11579:SF0">
    <property type="entry name" value="PROTEIN-L-ISOASPARTATE(D-ASPARTATE) O-METHYLTRANSFERASE"/>
    <property type="match status" value="1"/>
</dbReference>
<dbReference type="GO" id="GO:0004719">
    <property type="term" value="F:protein-L-isoaspartate (D-aspartate) O-methyltransferase activity"/>
    <property type="evidence" value="ECO:0007669"/>
    <property type="project" value="UniProtKB-UniRule"/>
</dbReference>
<comment type="caution">
    <text evidence="8">The sequence shown here is derived from an EMBL/GenBank/DDBJ whole genome shotgun (WGS) entry which is preliminary data.</text>
</comment>
<comment type="function">
    <text evidence="7">Catalyzes the methyl esterification of L-isoaspartyl residues in peptides and proteins that result from spontaneous decomposition of normal L-aspartyl and L-asparaginyl residues. It plays a role in the repair and/or degradation of damaged proteins.</text>
</comment>
<feature type="active site" evidence="7">
    <location>
        <position position="52"/>
    </location>
</feature>
<dbReference type="AlphaFoldDB" id="A0A831YTL2"/>
<evidence type="ECO:0000256" key="4">
    <source>
        <dbReference type="ARBA" id="ARBA00022603"/>
    </source>
</evidence>
<comment type="subcellular location">
    <subcellularLocation>
        <location evidence="1 7">Cytoplasm</location>
    </subcellularLocation>
</comment>
<dbReference type="Gene3D" id="3.40.50.150">
    <property type="entry name" value="Vaccinia Virus protein VP39"/>
    <property type="match status" value="1"/>
</dbReference>
<dbReference type="InterPro" id="IPR000682">
    <property type="entry name" value="PCMT"/>
</dbReference>
<evidence type="ECO:0000256" key="7">
    <source>
        <dbReference type="HAMAP-Rule" id="MF_00090"/>
    </source>
</evidence>
<dbReference type="SUPFAM" id="SSF53335">
    <property type="entry name" value="S-adenosyl-L-methionine-dependent methyltransferases"/>
    <property type="match status" value="1"/>
</dbReference>
<dbReference type="InterPro" id="IPR029063">
    <property type="entry name" value="SAM-dependent_MTases_sf"/>
</dbReference>
<dbReference type="PROSITE" id="PS01279">
    <property type="entry name" value="PCMT"/>
    <property type="match status" value="1"/>
</dbReference>
<reference evidence="8" key="1">
    <citation type="journal article" date="2020" name="mSystems">
        <title>Genome- and Community-Level Interaction Insights into Carbon Utilization and Element Cycling Functions of Hydrothermarchaeota in Hydrothermal Sediment.</title>
        <authorList>
            <person name="Zhou Z."/>
            <person name="Liu Y."/>
            <person name="Xu W."/>
            <person name="Pan J."/>
            <person name="Luo Z.H."/>
            <person name="Li M."/>
        </authorList>
    </citation>
    <scope>NUCLEOTIDE SEQUENCE [LARGE SCALE GENOMIC DNA]</scope>
    <source>
        <strain evidence="8">SpSt-361</strain>
    </source>
</reference>
<dbReference type="Pfam" id="PF01135">
    <property type="entry name" value="PCMT"/>
    <property type="match status" value="1"/>
</dbReference>
<keyword evidence="5 7" id="KW-0808">Transferase</keyword>
<dbReference type="PANTHER" id="PTHR11579">
    <property type="entry name" value="PROTEIN-L-ISOASPARTATE O-METHYLTRANSFERASE"/>
    <property type="match status" value="1"/>
</dbReference>
<dbReference type="EMBL" id="DSPJ01000071">
    <property type="protein sequence ID" value="HEX62056.1"/>
    <property type="molecule type" value="Genomic_DNA"/>
</dbReference>
<name>A0A831YTL2_UNCKA</name>
<protein>
    <recommendedName>
        <fullName evidence="7">Protein-L-isoaspartate O-methyltransferase</fullName>
        <ecNumber evidence="7">2.1.1.77</ecNumber>
    </recommendedName>
    <alternativeName>
        <fullName evidence="7">L-isoaspartyl protein carboxyl methyltransferase</fullName>
    </alternativeName>
    <alternativeName>
        <fullName evidence="7">Protein L-isoaspartyl methyltransferase</fullName>
    </alternativeName>
    <alternativeName>
        <fullName evidence="7">Protein-beta-aspartate methyltransferase</fullName>
        <shortName evidence="7">PIMT</shortName>
    </alternativeName>
</protein>
<dbReference type="HAMAP" id="MF_00090">
    <property type="entry name" value="PIMT"/>
    <property type="match status" value="1"/>
</dbReference>
<evidence type="ECO:0000256" key="1">
    <source>
        <dbReference type="ARBA" id="ARBA00004496"/>
    </source>
</evidence>
<keyword evidence="3 7" id="KW-0963">Cytoplasm</keyword>
<keyword evidence="4 7" id="KW-0489">Methyltransferase</keyword>
<dbReference type="GO" id="GO:0032259">
    <property type="term" value="P:methylation"/>
    <property type="evidence" value="ECO:0007669"/>
    <property type="project" value="UniProtKB-KW"/>
</dbReference>
<evidence type="ECO:0000256" key="6">
    <source>
        <dbReference type="ARBA" id="ARBA00022691"/>
    </source>
</evidence>
<keyword evidence="6 7" id="KW-0949">S-adenosyl-L-methionine</keyword>
<dbReference type="NCBIfam" id="NF001453">
    <property type="entry name" value="PRK00312.1"/>
    <property type="match status" value="1"/>
</dbReference>
<dbReference type="EC" id="2.1.1.77" evidence="7"/>
<proteinExistence type="inferred from homology"/>
<dbReference type="GO" id="GO:0030091">
    <property type="term" value="P:protein repair"/>
    <property type="evidence" value="ECO:0007669"/>
    <property type="project" value="UniProtKB-UniRule"/>
</dbReference>
<comment type="similarity">
    <text evidence="2 7">Belongs to the methyltransferase superfamily. L-isoaspartyl/D-aspartyl protein methyltransferase family.</text>
</comment>
<evidence type="ECO:0000256" key="2">
    <source>
        <dbReference type="ARBA" id="ARBA00005369"/>
    </source>
</evidence>
<evidence type="ECO:0000313" key="8">
    <source>
        <dbReference type="EMBL" id="HEX62056.1"/>
    </source>
</evidence>
<dbReference type="CDD" id="cd02440">
    <property type="entry name" value="AdoMet_MTases"/>
    <property type="match status" value="1"/>
</dbReference>
<sequence>MLRKHLAERGITNSRVLEAFRAVPRELFVPPDLSSLAYEDEPLDIGSGQTISQPYTVAFMTQLLDPQPTDIVLEVGTGSGYQAAILSRLCRKVYTIERFEELAKKAAGILKKLKYDNVSVIVGDGSLGLPGKAPFDGIIATAGAPKVPEPLIAQLKVGGRLVIPVAVSTGLKVALGGIERVVVPLQEMTKITKTEKGMEKERYPGFRFVPLVGEKGFKG</sequence>
<gene>
    <name evidence="7" type="primary">pcm</name>
    <name evidence="8" type="ORF">ENR01_02820</name>
</gene>
<evidence type="ECO:0000256" key="5">
    <source>
        <dbReference type="ARBA" id="ARBA00022679"/>
    </source>
</evidence>